<dbReference type="PANTHER" id="PTHR12370">
    <property type="entry name" value="PHOSPHOLIPASE B-RELATED"/>
    <property type="match status" value="1"/>
</dbReference>
<dbReference type="GO" id="GO:0009395">
    <property type="term" value="P:phospholipid catabolic process"/>
    <property type="evidence" value="ECO:0007669"/>
    <property type="project" value="TreeGrafter"/>
</dbReference>
<reference evidence="8" key="1">
    <citation type="submission" date="2021-01" db="EMBL/GenBank/DDBJ databases">
        <authorList>
            <person name="Corre E."/>
            <person name="Pelletier E."/>
            <person name="Niang G."/>
            <person name="Scheremetjew M."/>
            <person name="Finn R."/>
            <person name="Kale V."/>
            <person name="Holt S."/>
            <person name="Cochrane G."/>
            <person name="Meng A."/>
            <person name="Brown T."/>
            <person name="Cohen L."/>
        </authorList>
    </citation>
    <scope>NUCLEOTIDE SEQUENCE</scope>
    <source>
        <strain evidence="8">RCC927</strain>
    </source>
</reference>
<evidence type="ECO:0000256" key="2">
    <source>
        <dbReference type="ARBA" id="ARBA00022729"/>
    </source>
</evidence>
<dbReference type="AlphaFoldDB" id="A0A7S3C0J5"/>
<evidence type="ECO:0000256" key="4">
    <source>
        <dbReference type="ARBA" id="ARBA00022963"/>
    </source>
</evidence>
<comment type="similarity">
    <text evidence="1 7">Belongs to the phospholipase B-like family.</text>
</comment>
<evidence type="ECO:0000256" key="6">
    <source>
        <dbReference type="ARBA" id="ARBA00023180"/>
    </source>
</evidence>
<dbReference type="EC" id="3.1.1.-" evidence="7"/>
<sequence>MSPPLGARAPLLLFLLCVPSACCVGAARVGAPRAVAAAPAARSFSASACSDAGCELRETGGAVGVTEVAVARYVASEGKIGWNQFDVSTVSGAASAGVQAFAAGFLEGTLTADVIAQTARNTVAYFASSGVAGAEFPSANVTAFLLDQAHWAREQVAAAGIALEDCSPPTASASAGAATSSDGTRWSAVCVVLRQLDGLQKGYGAASNASFATGSALLDVLTLNAVGDLFQIMPAVDPSARVDWQRLAKDNPLEALAQLRRREHCSGLVRVTDDYGELYFAHSSFFTFGNMLRIYKHYDVPADGSGARRRLSFSSYPGYLESLDDFYVADSNLAMVQTSNNVLNASMLELVTPHSLLAWQRVRVSMALAQSGQAWCDTMRFHASGTYANQYMVVDLNKFTPHHPLEDGTLWVCEEAPGLLPAADMTPQLARGYWPSYNRPYFDSVWSQSGYGEMERRMGANFSYALAPRAKIFRREAPRVANLEGMKRIMRLNVPGDPYSEGKFSNAICARGDLDEPAELGGCYDSKISSATMARRLTSVAINGPTAQGVPAFQWSKLSQAEQDSCAHEGQPDRFDFDWMVMQPTPLVRAAM</sequence>
<protein>
    <recommendedName>
        <fullName evidence="7">Phospholipase B-like</fullName>
        <ecNumber evidence="7">3.1.1.-</ecNumber>
    </recommendedName>
</protein>
<keyword evidence="3 7" id="KW-0378">Hydrolase</keyword>
<accession>A0A7S3C0J5</accession>
<evidence type="ECO:0000256" key="1">
    <source>
        <dbReference type="ARBA" id="ARBA00007835"/>
    </source>
</evidence>
<proteinExistence type="inferred from homology"/>
<dbReference type="PANTHER" id="PTHR12370:SF1">
    <property type="entry name" value="PHOSPHOLIPASE B-LIKE 1"/>
    <property type="match status" value="1"/>
</dbReference>
<keyword evidence="6" id="KW-0325">Glycoprotein</keyword>
<evidence type="ECO:0000256" key="5">
    <source>
        <dbReference type="ARBA" id="ARBA00023098"/>
    </source>
</evidence>
<dbReference type="Gene3D" id="3.60.60.30">
    <property type="match status" value="1"/>
</dbReference>
<dbReference type="InterPro" id="IPR007000">
    <property type="entry name" value="PLipase_B-like"/>
</dbReference>
<keyword evidence="4 7" id="KW-0442">Lipid degradation</keyword>
<name>A0A7S3C0J5_9VIRI</name>
<dbReference type="GO" id="GO:0005576">
    <property type="term" value="C:extracellular region"/>
    <property type="evidence" value="ECO:0007669"/>
    <property type="project" value="TreeGrafter"/>
</dbReference>
<gene>
    <name evidence="8" type="ORF">PSIN1315_LOCUS12850</name>
</gene>
<organism evidence="8">
    <name type="scientific">Prasinoderma singulare</name>
    <dbReference type="NCBI Taxonomy" id="676789"/>
    <lineage>
        <taxon>Eukaryota</taxon>
        <taxon>Viridiplantae</taxon>
        <taxon>Prasinodermophyta</taxon>
        <taxon>Prasinodermophyceae</taxon>
        <taxon>Prasinodermales</taxon>
        <taxon>Prasinodermaceae</taxon>
        <taxon>Prasinoderma</taxon>
    </lineage>
</organism>
<keyword evidence="2 7" id="KW-0732">Signal</keyword>
<dbReference type="GO" id="GO:0004620">
    <property type="term" value="F:phospholipase activity"/>
    <property type="evidence" value="ECO:0007669"/>
    <property type="project" value="InterPro"/>
</dbReference>
<comment type="function">
    <text evidence="7">Putative phospholipase.</text>
</comment>
<dbReference type="Pfam" id="PF04916">
    <property type="entry name" value="Phospholip_B"/>
    <property type="match status" value="1"/>
</dbReference>
<dbReference type="EMBL" id="HBHY01020092">
    <property type="protein sequence ID" value="CAE0150600.1"/>
    <property type="molecule type" value="Transcribed_RNA"/>
</dbReference>
<feature type="chain" id="PRO_5031596073" description="Phospholipase B-like" evidence="7">
    <location>
        <begin position="24"/>
        <end position="592"/>
    </location>
</feature>
<evidence type="ECO:0000256" key="7">
    <source>
        <dbReference type="RuleBase" id="RU364138"/>
    </source>
</evidence>
<evidence type="ECO:0000256" key="3">
    <source>
        <dbReference type="ARBA" id="ARBA00022801"/>
    </source>
</evidence>
<evidence type="ECO:0000313" key="8">
    <source>
        <dbReference type="EMBL" id="CAE0150600.1"/>
    </source>
</evidence>
<feature type="signal peptide" evidence="7">
    <location>
        <begin position="1"/>
        <end position="23"/>
    </location>
</feature>
<keyword evidence="5 7" id="KW-0443">Lipid metabolism</keyword>